<dbReference type="PROSITE" id="PS50988">
    <property type="entry name" value="TROVE"/>
    <property type="match status" value="1"/>
</dbReference>
<accession>A0AAD9ULF0</accession>
<evidence type="ECO:0000256" key="3">
    <source>
        <dbReference type="ARBA" id="ARBA00022490"/>
    </source>
</evidence>
<dbReference type="Proteomes" id="UP001209878">
    <property type="component" value="Unassembled WGS sequence"/>
</dbReference>
<dbReference type="EMBL" id="JAODUO010000008">
    <property type="protein sequence ID" value="KAK2193706.1"/>
    <property type="molecule type" value="Genomic_DNA"/>
</dbReference>
<comment type="subcellular location">
    <subcellularLocation>
        <location evidence="1">Cytoplasm</location>
    </subcellularLocation>
</comment>
<dbReference type="InterPro" id="IPR040322">
    <property type="entry name" value="TROVE2"/>
</dbReference>
<dbReference type="GO" id="GO:0046872">
    <property type="term" value="F:metal ion binding"/>
    <property type="evidence" value="ECO:0007669"/>
    <property type="project" value="UniProtKB-KW"/>
</dbReference>
<organism evidence="8 9">
    <name type="scientific">Ridgeia piscesae</name>
    <name type="common">Tubeworm</name>
    <dbReference type="NCBI Taxonomy" id="27915"/>
    <lineage>
        <taxon>Eukaryota</taxon>
        <taxon>Metazoa</taxon>
        <taxon>Spiralia</taxon>
        <taxon>Lophotrochozoa</taxon>
        <taxon>Annelida</taxon>
        <taxon>Polychaeta</taxon>
        <taxon>Sedentaria</taxon>
        <taxon>Canalipalpata</taxon>
        <taxon>Sabellida</taxon>
        <taxon>Siboglinidae</taxon>
        <taxon>Ridgeia</taxon>
    </lineage>
</organism>
<dbReference type="GO" id="GO:1990904">
    <property type="term" value="C:ribonucleoprotein complex"/>
    <property type="evidence" value="ECO:0007669"/>
    <property type="project" value="UniProtKB-KW"/>
</dbReference>
<keyword evidence="3" id="KW-0963">Cytoplasm</keyword>
<sequence length="554" mass="61368">MAAQQVLTHIGGYAYKVDDLSKLTRFLCLGAEGGTYYVTELQLKKENAQCISRLIEAGRGNEVVQTLVDFSVSGRTAKQNGLMFAMAMCARQSVDPDTQRMCYENLHLVCRIPTHLFTFIGHCEALSEGTGWGRAHRRAIANWYTRFGETPGSAKRLAMLVTKYKNRNGWSHLDVLRLAHPKPDKDNGLAGIFKYIVKGFDEATELLQESNANLLAYFQAVEDLKAQRDPQNVNVTGLAEIIRQHRLVREHVNTALLQFPEIWEALLEEMPMTAMIRNLGKMSAIGMLAAGSKYEEMIVEKFKNKEVLKKARIHPFNVLVALNTYSKGAGDLGSLTWTPNVAILEALDDAFYATFKFVEPTNKRYLLALDVSGSMWWGTVNGCRSVQPGYAAAALSLVTAATEEHCDFIGFSGELVPLAINPEMTVSEVEAVVRSVPMGGTDCSLPMVYAMEHNKLYDVFVVYTDCETSGIKYTPADKLREYRQHSGIADAKLIVIGMTSNGFSIADPDDPNMLDMPGFDSNGPQVMKDFIGGSITEGRAVHPSRDDQMDVETN</sequence>
<evidence type="ECO:0000256" key="1">
    <source>
        <dbReference type="ARBA" id="ARBA00004496"/>
    </source>
</evidence>
<keyword evidence="5" id="KW-0694">RNA-binding</keyword>
<keyword evidence="6" id="KW-0687">Ribonucleoprotein</keyword>
<dbReference type="InterPro" id="IPR008858">
    <property type="entry name" value="TROVE_dom"/>
</dbReference>
<dbReference type="GO" id="GO:0003723">
    <property type="term" value="F:RNA binding"/>
    <property type="evidence" value="ECO:0007669"/>
    <property type="project" value="UniProtKB-KW"/>
</dbReference>
<keyword evidence="9" id="KW-1185">Reference proteome</keyword>
<comment type="caution">
    <text evidence="8">The sequence shown here is derived from an EMBL/GenBank/DDBJ whole genome shotgun (WGS) entry which is preliminary data.</text>
</comment>
<dbReference type="GO" id="GO:0005737">
    <property type="term" value="C:cytoplasm"/>
    <property type="evidence" value="ECO:0007669"/>
    <property type="project" value="UniProtKB-SubCell"/>
</dbReference>
<reference evidence="8" key="1">
    <citation type="journal article" date="2023" name="Mol. Biol. Evol.">
        <title>Third-Generation Sequencing Reveals the Adaptive Role of the Epigenome in Three Deep-Sea Polychaetes.</title>
        <authorList>
            <person name="Perez M."/>
            <person name="Aroh O."/>
            <person name="Sun Y."/>
            <person name="Lan Y."/>
            <person name="Juniper S.K."/>
            <person name="Young C.R."/>
            <person name="Angers B."/>
            <person name="Qian P.Y."/>
        </authorList>
    </citation>
    <scope>NUCLEOTIDE SEQUENCE</scope>
    <source>
        <strain evidence="8">R07B-5</strain>
    </source>
</reference>
<dbReference type="InterPro" id="IPR036465">
    <property type="entry name" value="vWFA_dom_sf"/>
</dbReference>
<evidence type="ECO:0000256" key="4">
    <source>
        <dbReference type="ARBA" id="ARBA00022723"/>
    </source>
</evidence>
<gene>
    <name evidence="8" type="ORF">NP493_8g08010</name>
</gene>
<comment type="similarity">
    <text evidence="2">Belongs to the Ro 60 kDa family.</text>
</comment>
<dbReference type="PANTHER" id="PTHR14202">
    <property type="entry name" value="60 KDA RIBONUCLEOPROTEIN SSA/RO"/>
    <property type="match status" value="1"/>
</dbReference>
<evidence type="ECO:0000313" key="8">
    <source>
        <dbReference type="EMBL" id="KAK2193706.1"/>
    </source>
</evidence>
<dbReference type="AlphaFoldDB" id="A0AAD9ULF0"/>
<dbReference type="SUPFAM" id="SSF53300">
    <property type="entry name" value="vWA-like"/>
    <property type="match status" value="1"/>
</dbReference>
<evidence type="ECO:0000256" key="5">
    <source>
        <dbReference type="ARBA" id="ARBA00022884"/>
    </source>
</evidence>
<dbReference type="SUPFAM" id="SSF140864">
    <property type="entry name" value="TROVE domain-like"/>
    <property type="match status" value="1"/>
</dbReference>
<dbReference type="Pfam" id="PF05731">
    <property type="entry name" value="TROVE"/>
    <property type="match status" value="1"/>
</dbReference>
<dbReference type="PANTHER" id="PTHR14202:SF0">
    <property type="entry name" value="RNA-BINDING PROTEIN RO60"/>
    <property type="match status" value="1"/>
</dbReference>
<name>A0AAD9ULF0_RIDPI</name>
<evidence type="ECO:0000313" key="9">
    <source>
        <dbReference type="Proteomes" id="UP001209878"/>
    </source>
</evidence>
<feature type="domain" description="TROVE" evidence="7">
    <location>
        <begin position="6"/>
        <end position="363"/>
    </location>
</feature>
<proteinExistence type="inferred from homology"/>
<keyword evidence="4" id="KW-0479">Metal-binding</keyword>
<evidence type="ECO:0000256" key="2">
    <source>
        <dbReference type="ARBA" id="ARBA00007814"/>
    </source>
</evidence>
<dbReference type="Pfam" id="PF25045">
    <property type="entry name" value="vWA_Ro60"/>
    <property type="match status" value="1"/>
</dbReference>
<evidence type="ECO:0000256" key="6">
    <source>
        <dbReference type="ARBA" id="ARBA00023274"/>
    </source>
</evidence>
<dbReference type="Gene3D" id="3.40.50.410">
    <property type="entry name" value="von Willebrand factor, type A domain"/>
    <property type="match status" value="2"/>
</dbReference>
<dbReference type="InterPro" id="IPR056800">
    <property type="entry name" value="vWA_Ro60"/>
</dbReference>
<dbReference type="InterPro" id="IPR037214">
    <property type="entry name" value="TROVE_dom_sf"/>
</dbReference>
<evidence type="ECO:0000259" key="7">
    <source>
        <dbReference type="PROSITE" id="PS50988"/>
    </source>
</evidence>
<protein>
    <recommendedName>
        <fullName evidence="7">TROVE domain-containing protein</fullName>
    </recommendedName>
</protein>